<dbReference type="STRING" id="555500.I215_13427"/>
<evidence type="ECO:0000256" key="1">
    <source>
        <dbReference type="SAM" id="Phobius"/>
    </source>
</evidence>
<reference evidence="2 3" key="1">
    <citation type="journal article" date="2012" name="J. Bacteriol.">
        <title>Genome Sequence of Galbibacter marinum Type Strain ck-I2-15.</title>
        <authorList>
            <person name="Lai Q."/>
            <person name="Li C."/>
            <person name="Shao Z."/>
        </authorList>
    </citation>
    <scope>NUCLEOTIDE SEQUENCE [LARGE SCALE GENOMIC DNA]</scope>
    <source>
        <strain evidence="3">ck-I2-15</strain>
    </source>
</reference>
<dbReference type="EMBL" id="AMSG01000027">
    <property type="protein sequence ID" value="EKF54243.1"/>
    <property type="molecule type" value="Genomic_DNA"/>
</dbReference>
<dbReference type="OrthoDB" id="1179771at2"/>
<name>K2NZN4_9FLAO</name>
<protein>
    <submittedName>
        <fullName evidence="2">Uncharacterized protein</fullName>
    </submittedName>
</protein>
<dbReference type="RefSeq" id="WP_008992523.1">
    <property type="nucleotide sequence ID" value="NZ_AMSG01000027.1"/>
</dbReference>
<gene>
    <name evidence="2" type="ORF">I215_13427</name>
</gene>
<comment type="caution">
    <text evidence="2">The sequence shown here is derived from an EMBL/GenBank/DDBJ whole genome shotgun (WGS) entry which is preliminary data.</text>
</comment>
<proteinExistence type="predicted"/>
<feature type="transmembrane region" description="Helical" evidence="1">
    <location>
        <begin position="7"/>
        <end position="30"/>
    </location>
</feature>
<dbReference type="Proteomes" id="UP000007364">
    <property type="component" value="Unassembled WGS sequence"/>
</dbReference>
<dbReference type="AlphaFoldDB" id="K2NZN4"/>
<sequence>MNTKTKVFLLNLVCFLAIFLVLRFSLLYFIDGVHQLILVLAAAIIASILCPKFFAVVEDGKERVKLKWIFIKGIRNL</sequence>
<keyword evidence="1" id="KW-0812">Transmembrane</keyword>
<keyword evidence="1" id="KW-1133">Transmembrane helix</keyword>
<accession>K2NZN4</accession>
<feature type="transmembrane region" description="Helical" evidence="1">
    <location>
        <begin position="36"/>
        <end position="57"/>
    </location>
</feature>
<keyword evidence="1" id="KW-0472">Membrane</keyword>
<evidence type="ECO:0000313" key="3">
    <source>
        <dbReference type="Proteomes" id="UP000007364"/>
    </source>
</evidence>
<organism evidence="2 3">
    <name type="scientific">Galbibacter marinus</name>
    <dbReference type="NCBI Taxonomy" id="555500"/>
    <lineage>
        <taxon>Bacteria</taxon>
        <taxon>Pseudomonadati</taxon>
        <taxon>Bacteroidota</taxon>
        <taxon>Flavobacteriia</taxon>
        <taxon>Flavobacteriales</taxon>
        <taxon>Flavobacteriaceae</taxon>
        <taxon>Galbibacter</taxon>
    </lineage>
</organism>
<keyword evidence="3" id="KW-1185">Reference proteome</keyword>
<evidence type="ECO:0000313" key="2">
    <source>
        <dbReference type="EMBL" id="EKF54243.1"/>
    </source>
</evidence>